<organism evidence="1 2">
    <name type="scientific">Lactobacillus hominis DSM 23910 = CRBIP 24.179</name>
    <dbReference type="NCBI Taxonomy" id="1423758"/>
    <lineage>
        <taxon>Bacteria</taxon>
        <taxon>Bacillati</taxon>
        <taxon>Bacillota</taxon>
        <taxon>Bacilli</taxon>
        <taxon>Lactobacillales</taxon>
        <taxon>Lactobacillaceae</taxon>
        <taxon>Lactobacillus</taxon>
    </lineage>
</organism>
<dbReference type="RefSeq" id="WP_008470620.1">
    <property type="nucleotide sequence ID" value="NZ_AYZP01000002.1"/>
</dbReference>
<gene>
    <name evidence="1" type="ORF">BN55_00125</name>
</gene>
<keyword evidence="2" id="KW-1185">Reference proteome</keyword>
<dbReference type="Proteomes" id="UP000009320">
    <property type="component" value="Unassembled WGS sequence"/>
</dbReference>
<dbReference type="STRING" id="1423758.FC41_GL001048"/>
<evidence type="ECO:0000313" key="1">
    <source>
        <dbReference type="EMBL" id="CCI81746.1"/>
    </source>
</evidence>
<sequence>MFFDFTTIQQELENQYKQQYDWGWFGDETTAKNTLKGYVALGILSKEGYKRITGVEYREARNQSPVAQS</sequence>
<dbReference type="GeneID" id="82846985"/>
<dbReference type="PATRIC" id="fig|1423758.3.peg.1058"/>
<name>I7JUV5_9LACO</name>
<dbReference type="AlphaFoldDB" id="I7JUV5"/>
<dbReference type="InterPro" id="IPR010022">
    <property type="entry name" value="XkdX"/>
</dbReference>
<accession>I7JUV5</accession>
<proteinExistence type="predicted"/>
<dbReference type="Pfam" id="PF09693">
    <property type="entry name" value="Phage_XkdX"/>
    <property type="match status" value="1"/>
</dbReference>
<comment type="caution">
    <text evidence="1">The sequence shown here is derived from an EMBL/GenBank/DDBJ whole genome shotgun (WGS) entry which is preliminary data.</text>
</comment>
<dbReference type="OrthoDB" id="2313962at2"/>
<dbReference type="EMBL" id="CAKE01000009">
    <property type="protein sequence ID" value="CCI81746.1"/>
    <property type="molecule type" value="Genomic_DNA"/>
</dbReference>
<reference evidence="1 2" key="1">
    <citation type="submission" date="2012-06" db="EMBL/GenBank/DDBJ databases">
        <title>Draft Genome Sequence of Lactobacillus hominis Strain CRBIP 24.179T, isolated from human intestine.</title>
        <authorList>
            <person name="Cousin S."/>
            <person name="Ma L."/>
            <person name="Bizet C."/>
            <person name="Loux V."/>
            <person name="Bouchier C."/>
            <person name="Clermont D."/>
            <person name="Creno S."/>
        </authorList>
    </citation>
    <scope>NUCLEOTIDE SEQUENCE [LARGE SCALE GENOMIC DNA]</scope>
    <source>
        <strain evidence="2">CRBIP 24.179T</strain>
    </source>
</reference>
<protein>
    <recommendedName>
        <fullName evidence="3">XkdX family protein</fullName>
    </recommendedName>
</protein>
<evidence type="ECO:0000313" key="2">
    <source>
        <dbReference type="Proteomes" id="UP000009320"/>
    </source>
</evidence>
<evidence type="ECO:0008006" key="3">
    <source>
        <dbReference type="Google" id="ProtNLM"/>
    </source>
</evidence>